<proteinExistence type="predicted"/>
<accession>A0A5N6G9E9</accession>
<dbReference type="OrthoDB" id="2251794at2759"/>
<evidence type="ECO:0000313" key="1">
    <source>
        <dbReference type="EMBL" id="KAE8395897.1"/>
    </source>
</evidence>
<protein>
    <submittedName>
        <fullName evidence="1">Uncharacterized protein</fullName>
    </submittedName>
</protein>
<dbReference type="OMA" id="GVANNNW"/>
<reference evidence="1" key="1">
    <citation type="submission" date="2019-04" db="EMBL/GenBank/DDBJ databases">
        <title>Friends and foes A comparative genomics studyof 23 Aspergillus species from section Flavi.</title>
        <authorList>
            <consortium name="DOE Joint Genome Institute"/>
            <person name="Kjaerbolling I."/>
            <person name="Vesth T."/>
            <person name="Frisvad J.C."/>
            <person name="Nybo J.L."/>
            <person name="Theobald S."/>
            <person name="Kildgaard S."/>
            <person name="Isbrandt T."/>
            <person name="Kuo A."/>
            <person name="Sato A."/>
            <person name="Lyhne E.K."/>
            <person name="Kogle M.E."/>
            <person name="Wiebenga A."/>
            <person name="Kun R.S."/>
            <person name="Lubbers R.J."/>
            <person name="Makela M.R."/>
            <person name="Barry K."/>
            <person name="Chovatia M."/>
            <person name="Clum A."/>
            <person name="Daum C."/>
            <person name="Haridas S."/>
            <person name="He G."/>
            <person name="LaButti K."/>
            <person name="Lipzen A."/>
            <person name="Mondo S."/>
            <person name="Riley R."/>
            <person name="Salamov A."/>
            <person name="Simmons B.A."/>
            <person name="Magnuson J.K."/>
            <person name="Henrissat B."/>
            <person name="Mortensen U.H."/>
            <person name="Larsen T.O."/>
            <person name="Devries R.P."/>
            <person name="Grigoriev I.V."/>
            <person name="Machida M."/>
            <person name="Baker S.E."/>
            <person name="Andersen M.R."/>
        </authorList>
    </citation>
    <scope>NUCLEOTIDE SEQUENCE [LARGE SCALE GENOMIC DNA]</scope>
    <source>
        <strain evidence="1">IBT 14317</strain>
    </source>
</reference>
<dbReference type="AlphaFoldDB" id="A0A5N6G9E9"/>
<organism evidence="1">
    <name type="scientific">Petromyces alliaceus</name>
    <name type="common">Aspergillus alliaceus</name>
    <dbReference type="NCBI Taxonomy" id="209559"/>
    <lineage>
        <taxon>Eukaryota</taxon>
        <taxon>Fungi</taxon>
        <taxon>Dikarya</taxon>
        <taxon>Ascomycota</taxon>
        <taxon>Pezizomycotina</taxon>
        <taxon>Eurotiomycetes</taxon>
        <taxon>Eurotiomycetidae</taxon>
        <taxon>Eurotiales</taxon>
        <taxon>Aspergillaceae</taxon>
        <taxon>Aspergillus</taxon>
        <taxon>Aspergillus subgen. Circumdati</taxon>
    </lineage>
</organism>
<name>A0A5N6G9E9_PETAA</name>
<dbReference type="EMBL" id="ML735217">
    <property type="protein sequence ID" value="KAE8395897.1"/>
    <property type="molecule type" value="Genomic_DNA"/>
</dbReference>
<sequence length="126" mass="13377">MKFSVIALAALLPATALGAAMPEDAAPTVYAEPEVPAIDLESRDLEKRAVSGTVVVDGLRYRTCPKTSCNAVGQYSKGTKISLVCYTRSNTTPVNGDKGWGKLTNGYWVALAYGTYVTWSSPLPAC</sequence>
<dbReference type="Proteomes" id="UP000326877">
    <property type="component" value="Unassembled WGS sequence"/>
</dbReference>
<gene>
    <name evidence="1" type="ORF">BDV23DRAFT_178462</name>
</gene>
<accession>A0A5N7CQE1</accession>